<dbReference type="PANTHER" id="PTHR43179:SF12">
    <property type="entry name" value="GALACTOFURANOSYLTRANSFERASE GLFT2"/>
    <property type="match status" value="1"/>
</dbReference>
<dbReference type="Pfam" id="PF13641">
    <property type="entry name" value="Glyco_tranf_2_3"/>
    <property type="match status" value="1"/>
</dbReference>
<evidence type="ECO:0000313" key="5">
    <source>
        <dbReference type="Proteomes" id="UP001338309"/>
    </source>
</evidence>
<evidence type="ECO:0000313" key="4">
    <source>
        <dbReference type="EMBL" id="GMQ29575.1"/>
    </source>
</evidence>
<sequence length="296" mass="33540">MRIVRDELGVVVVTYKRPEALRKTIFEILNQGIAEAHIVVINNDPSVQLLSEEIDPTFTSLIIKNQPENIASAGGFAIGMQAIQDLGLQWAWLFNDDSRPIDRSFESLKSALEKVSNQKIGLVKIGNFNNRGKATLLNWKGVRVPSYVEPSDKLIETDLVTFDGCLISTRLIQEIGTCDPDYFVGTYEFDYCLRARDAGYSIFTLPNGLIEDEKAGSIGGTPPWRQYYNTRNHLYLGLQRKDLQTILAWIKRELKFSYAIIRFEDQKLLRLRLKTLATFHAILGKRGKTLDPASIK</sequence>
<gene>
    <name evidence="4" type="ORF">Aconfl_22180</name>
</gene>
<evidence type="ECO:0000256" key="3">
    <source>
        <dbReference type="ARBA" id="ARBA00022679"/>
    </source>
</evidence>
<reference evidence="4 5" key="1">
    <citation type="submission" date="2023-08" db="EMBL/GenBank/DDBJ databases">
        <title>Draft genome sequence of Algoriphagus confluentis.</title>
        <authorList>
            <person name="Takatani N."/>
            <person name="Hosokawa M."/>
            <person name="Sawabe T."/>
        </authorList>
    </citation>
    <scope>NUCLEOTIDE SEQUENCE [LARGE SCALE GENOMIC DNA]</scope>
    <source>
        <strain evidence="4 5">NBRC 111222</strain>
    </source>
</reference>
<evidence type="ECO:0000256" key="2">
    <source>
        <dbReference type="ARBA" id="ARBA00022676"/>
    </source>
</evidence>
<dbReference type="Proteomes" id="UP001338309">
    <property type="component" value="Unassembled WGS sequence"/>
</dbReference>
<dbReference type="InterPro" id="IPR029044">
    <property type="entry name" value="Nucleotide-diphossugar_trans"/>
</dbReference>
<dbReference type="PANTHER" id="PTHR43179">
    <property type="entry name" value="RHAMNOSYLTRANSFERASE WBBL"/>
    <property type="match status" value="1"/>
</dbReference>
<dbReference type="RefSeq" id="WP_338224293.1">
    <property type="nucleotide sequence ID" value="NZ_BTPD01000006.1"/>
</dbReference>
<dbReference type="EMBL" id="BTPD01000006">
    <property type="protein sequence ID" value="GMQ29575.1"/>
    <property type="molecule type" value="Genomic_DNA"/>
</dbReference>
<dbReference type="SUPFAM" id="SSF53448">
    <property type="entry name" value="Nucleotide-diphospho-sugar transferases"/>
    <property type="match status" value="1"/>
</dbReference>
<keyword evidence="5" id="KW-1185">Reference proteome</keyword>
<organism evidence="4 5">
    <name type="scientific">Algoriphagus confluentis</name>
    <dbReference type="NCBI Taxonomy" id="1697556"/>
    <lineage>
        <taxon>Bacteria</taxon>
        <taxon>Pseudomonadati</taxon>
        <taxon>Bacteroidota</taxon>
        <taxon>Cytophagia</taxon>
        <taxon>Cytophagales</taxon>
        <taxon>Cyclobacteriaceae</taxon>
        <taxon>Algoriphagus</taxon>
    </lineage>
</organism>
<proteinExistence type="inferred from homology"/>
<comment type="caution">
    <text evidence="4">The sequence shown here is derived from an EMBL/GenBank/DDBJ whole genome shotgun (WGS) entry which is preliminary data.</text>
</comment>
<keyword evidence="2" id="KW-0328">Glycosyltransferase</keyword>
<protein>
    <submittedName>
        <fullName evidence="4">Glycosyltransferase family 2 protein</fullName>
    </submittedName>
</protein>
<name>A0ABQ6PQM5_9BACT</name>
<accession>A0ABQ6PQM5</accession>
<comment type="similarity">
    <text evidence="1">Belongs to the glycosyltransferase 2 family.</text>
</comment>
<evidence type="ECO:0000256" key="1">
    <source>
        <dbReference type="ARBA" id="ARBA00006739"/>
    </source>
</evidence>
<keyword evidence="3" id="KW-0808">Transferase</keyword>
<dbReference type="Gene3D" id="3.90.550.10">
    <property type="entry name" value="Spore Coat Polysaccharide Biosynthesis Protein SpsA, Chain A"/>
    <property type="match status" value="1"/>
</dbReference>